<dbReference type="Gene3D" id="3.30.1310.10">
    <property type="entry name" value="Nucleoid-associated protein YbaB-like domain"/>
    <property type="match status" value="1"/>
</dbReference>
<organism evidence="1 2">
    <name type="scientific">Stackebrandtia nassauensis (strain DSM 44728 / CIP 108903 / NRRL B-16338 / NBRC 102104 / LLR-40K-21)</name>
    <dbReference type="NCBI Taxonomy" id="446470"/>
    <lineage>
        <taxon>Bacteria</taxon>
        <taxon>Bacillati</taxon>
        <taxon>Actinomycetota</taxon>
        <taxon>Actinomycetes</taxon>
        <taxon>Glycomycetales</taxon>
        <taxon>Glycomycetaceae</taxon>
        <taxon>Stackebrandtia</taxon>
    </lineage>
</organism>
<reference evidence="1 2" key="1">
    <citation type="journal article" date="2009" name="Stand. Genomic Sci.">
        <title>Complete genome sequence of Stackebrandtia nassauensis type strain (LLR-40K-21).</title>
        <authorList>
            <person name="Munk C."/>
            <person name="Lapidus A."/>
            <person name="Copeland A."/>
            <person name="Jando M."/>
            <person name="Mayilraj S."/>
            <person name="Glavina Del Rio T."/>
            <person name="Nolan M."/>
            <person name="Chen F."/>
            <person name="Lucas S."/>
            <person name="Tice H."/>
            <person name="Cheng J.F."/>
            <person name="Han C."/>
            <person name="Detter J.C."/>
            <person name="Bruce D."/>
            <person name="Goodwin L."/>
            <person name="Chain P."/>
            <person name="Pitluck S."/>
            <person name="Goker M."/>
            <person name="Ovchinikova G."/>
            <person name="Pati A."/>
            <person name="Ivanova N."/>
            <person name="Mavromatis K."/>
            <person name="Chen A."/>
            <person name="Palaniappan K."/>
            <person name="Land M."/>
            <person name="Hauser L."/>
            <person name="Chang Y.J."/>
            <person name="Jeffries C.D."/>
            <person name="Bristow J."/>
            <person name="Eisen J.A."/>
            <person name="Markowitz V."/>
            <person name="Hugenholtz P."/>
            <person name="Kyrpides N.C."/>
            <person name="Klenk H.P."/>
        </authorList>
    </citation>
    <scope>NUCLEOTIDE SEQUENCE [LARGE SCALE GENOMIC DNA]</scope>
    <source>
        <strain evidence="2">DSM 44728 / CIP 108903 / NRRL B-16338 / NBRC 102104 / LLR-40K-21</strain>
    </source>
</reference>
<dbReference type="AlphaFoldDB" id="D3QC39"/>
<sequence>MSLLSKLDRLNVTARSADQSVRVTVSPKTGMRVEIDPKRAQSHTDSLLARQVSTAVRGALRATHQASKQILDTWQAPESIAVDWDEVADRAREFNELTEEIDVSAESGRGLVNVTLRGNTGVDIAVKPRSLDNFGLATVAAEISDGLSRASRLRTQEVRRAHRTAYLDKTARA</sequence>
<accession>D3QC39</accession>
<dbReference type="Proteomes" id="UP000000844">
    <property type="component" value="Chromosome"/>
</dbReference>
<dbReference type="InterPro" id="IPR036894">
    <property type="entry name" value="YbaB-like_sf"/>
</dbReference>
<dbReference type="EMBL" id="CP001778">
    <property type="protein sequence ID" value="ADD39759.1"/>
    <property type="molecule type" value="Genomic_DNA"/>
</dbReference>
<keyword evidence="2" id="KW-1185">Reference proteome</keyword>
<evidence type="ECO:0000313" key="1">
    <source>
        <dbReference type="EMBL" id="ADD39759.1"/>
    </source>
</evidence>
<dbReference type="STRING" id="446470.Snas_0037"/>
<evidence type="ECO:0000313" key="2">
    <source>
        <dbReference type="Proteomes" id="UP000000844"/>
    </source>
</evidence>
<dbReference type="HOGENOM" id="CLU_1546655_0_0_11"/>
<gene>
    <name evidence="1" type="ordered locus">Snas_0037</name>
</gene>
<protein>
    <submittedName>
        <fullName evidence="1">Uncharacterized protein</fullName>
    </submittedName>
</protein>
<proteinExistence type="predicted"/>
<dbReference type="KEGG" id="sna:Snas_0037"/>
<name>D3QC39_STANL</name>